<comment type="subcellular location">
    <subcellularLocation>
        <location evidence="1">Membrane</location>
        <topology evidence="1">Multi-pass membrane protein</topology>
    </subcellularLocation>
</comment>
<keyword evidence="8 9" id="KW-0407">Ion channel</keyword>
<feature type="transmembrane region" description="Helical" evidence="10">
    <location>
        <begin position="12"/>
        <end position="38"/>
    </location>
</feature>
<dbReference type="GO" id="GO:0005886">
    <property type="term" value="C:plasma membrane"/>
    <property type="evidence" value="ECO:0007669"/>
    <property type="project" value="TreeGrafter"/>
</dbReference>
<dbReference type="AlphaFoldDB" id="A0A8T2PD40"/>
<feature type="transmembrane region" description="Helical" evidence="10">
    <location>
        <begin position="126"/>
        <end position="146"/>
    </location>
</feature>
<evidence type="ECO:0000256" key="10">
    <source>
        <dbReference type="SAM" id="Phobius"/>
    </source>
</evidence>
<feature type="transmembrane region" description="Helical" evidence="10">
    <location>
        <begin position="241"/>
        <end position="262"/>
    </location>
</feature>
<dbReference type="Gene3D" id="1.10.287.70">
    <property type="match status" value="1"/>
</dbReference>
<dbReference type="GO" id="GO:0022841">
    <property type="term" value="F:potassium ion leak channel activity"/>
    <property type="evidence" value="ECO:0007669"/>
    <property type="project" value="TreeGrafter"/>
</dbReference>
<comment type="caution">
    <text evidence="12">The sequence shown here is derived from an EMBL/GenBank/DDBJ whole genome shotgun (WGS) entry which is preliminary data.</text>
</comment>
<dbReference type="PANTHER" id="PTHR11003">
    <property type="entry name" value="POTASSIUM CHANNEL, SUBFAMILY K"/>
    <property type="match status" value="1"/>
</dbReference>
<evidence type="ECO:0000256" key="9">
    <source>
        <dbReference type="RuleBase" id="RU003857"/>
    </source>
</evidence>
<keyword evidence="7 10" id="KW-0472">Membrane</keyword>
<keyword evidence="4" id="KW-0630">Potassium</keyword>
<dbReference type="EMBL" id="JAFBMS010000015">
    <property type="protein sequence ID" value="KAG9346647.1"/>
    <property type="molecule type" value="Genomic_DNA"/>
</dbReference>
<feature type="transmembrane region" description="Helical" evidence="10">
    <location>
        <begin position="180"/>
        <end position="202"/>
    </location>
</feature>
<evidence type="ECO:0000313" key="13">
    <source>
        <dbReference type="Proteomes" id="UP000824540"/>
    </source>
</evidence>
<dbReference type="PRINTS" id="PR01333">
    <property type="entry name" value="2POREKCHANEL"/>
</dbReference>
<name>A0A8T2PD40_9TELE</name>
<keyword evidence="5 10" id="KW-1133">Transmembrane helix</keyword>
<keyword evidence="2 9" id="KW-0813">Transport</keyword>
<dbReference type="SUPFAM" id="SSF81324">
    <property type="entry name" value="Voltage-gated potassium channels"/>
    <property type="match status" value="2"/>
</dbReference>
<keyword evidence="13" id="KW-1185">Reference proteome</keyword>
<keyword evidence="3 9" id="KW-0812">Transmembrane</keyword>
<evidence type="ECO:0000256" key="2">
    <source>
        <dbReference type="ARBA" id="ARBA00022448"/>
    </source>
</evidence>
<feature type="transmembrane region" description="Helical" evidence="10">
    <location>
        <begin position="209"/>
        <end position="226"/>
    </location>
</feature>
<sequence length="327" mass="36748">MIPKLDYVRRFFRVKAFLMLVFSYMLFLVCGGIVFMILERPEENALIAELQQLRIKFLESNRCVKRNSLDGLLKKALFAGKRGVAVLNAESQEYSYDFTSSLFFVTTFLTTTGYGSTMPMSDDGKLFLVMYSFVGIPITMLLLSSITHRLLPYVTHGPVRHIQARWGVSQAQAALTHAGLLMALTAGLFFLLPATAFCYLVPEWSFLESLYFCYISLSTIGLGDYLPGGTHSLAEWQGLEFAISCYLFLGLMVLLVVMETLWELPQAKALIRFFSVPQEGKINGLALDELILTRDSLPPLNLMEKGPSKKEPQYCLPTFTIFPATSD</sequence>
<evidence type="ECO:0000256" key="3">
    <source>
        <dbReference type="ARBA" id="ARBA00022692"/>
    </source>
</evidence>
<evidence type="ECO:0000259" key="11">
    <source>
        <dbReference type="Pfam" id="PF07885"/>
    </source>
</evidence>
<dbReference type="Pfam" id="PF07885">
    <property type="entry name" value="Ion_trans_2"/>
    <property type="match status" value="2"/>
</dbReference>
<dbReference type="GO" id="GO:0030322">
    <property type="term" value="P:stabilization of membrane potential"/>
    <property type="evidence" value="ECO:0007669"/>
    <property type="project" value="TreeGrafter"/>
</dbReference>
<evidence type="ECO:0000256" key="7">
    <source>
        <dbReference type="ARBA" id="ARBA00023136"/>
    </source>
</evidence>
<protein>
    <recommendedName>
        <fullName evidence="11">Potassium channel domain-containing protein</fullName>
    </recommendedName>
</protein>
<feature type="domain" description="Potassium channel" evidence="11">
    <location>
        <begin position="94"/>
        <end position="149"/>
    </location>
</feature>
<keyword evidence="6 9" id="KW-0406">Ion transport</keyword>
<comment type="similarity">
    <text evidence="9">Belongs to the two pore domain potassium channel (TC 1.A.1.8) family.</text>
</comment>
<dbReference type="InterPro" id="IPR005408">
    <property type="entry name" value="2pore_dom_K_chnl_TWIK"/>
</dbReference>
<proteinExistence type="inferred from homology"/>
<dbReference type="GO" id="GO:0015271">
    <property type="term" value="F:outward rectifier potassium channel activity"/>
    <property type="evidence" value="ECO:0007669"/>
    <property type="project" value="TreeGrafter"/>
</dbReference>
<dbReference type="PRINTS" id="PR01586">
    <property type="entry name" value="TWIKCHANNEL"/>
</dbReference>
<dbReference type="Proteomes" id="UP000824540">
    <property type="component" value="Unassembled WGS sequence"/>
</dbReference>
<evidence type="ECO:0000256" key="8">
    <source>
        <dbReference type="ARBA" id="ARBA00023303"/>
    </source>
</evidence>
<dbReference type="PANTHER" id="PTHR11003:SF59">
    <property type="entry name" value="POTASSIUM CHANNEL SUBFAMILY K MEMBER 1"/>
    <property type="match status" value="1"/>
</dbReference>
<organism evidence="12 13">
    <name type="scientific">Albula glossodonta</name>
    <name type="common">roundjaw bonefish</name>
    <dbReference type="NCBI Taxonomy" id="121402"/>
    <lineage>
        <taxon>Eukaryota</taxon>
        <taxon>Metazoa</taxon>
        <taxon>Chordata</taxon>
        <taxon>Craniata</taxon>
        <taxon>Vertebrata</taxon>
        <taxon>Euteleostomi</taxon>
        <taxon>Actinopterygii</taxon>
        <taxon>Neopterygii</taxon>
        <taxon>Teleostei</taxon>
        <taxon>Albuliformes</taxon>
        <taxon>Albulidae</taxon>
        <taxon>Albula</taxon>
    </lineage>
</organism>
<feature type="transmembrane region" description="Helical" evidence="10">
    <location>
        <begin position="94"/>
        <end position="114"/>
    </location>
</feature>
<evidence type="ECO:0000256" key="5">
    <source>
        <dbReference type="ARBA" id="ARBA00022989"/>
    </source>
</evidence>
<accession>A0A8T2PD40</accession>
<evidence type="ECO:0000256" key="4">
    <source>
        <dbReference type="ARBA" id="ARBA00022958"/>
    </source>
</evidence>
<dbReference type="OrthoDB" id="297496at2759"/>
<evidence type="ECO:0000256" key="1">
    <source>
        <dbReference type="ARBA" id="ARBA00004141"/>
    </source>
</evidence>
<dbReference type="InterPro" id="IPR003280">
    <property type="entry name" value="2pore_dom_K_chnl"/>
</dbReference>
<evidence type="ECO:0000256" key="6">
    <source>
        <dbReference type="ARBA" id="ARBA00023065"/>
    </source>
</evidence>
<reference evidence="12" key="1">
    <citation type="thesis" date="2021" institute="BYU ScholarsArchive" country="Provo, UT, USA">
        <title>Applications of and Algorithms for Genome Assembly and Genomic Analyses with an Emphasis on Marine Teleosts.</title>
        <authorList>
            <person name="Pickett B.D."/>
        </authorList>
    </citation>
    <scope>NUCLEOTIDE SEQUENCE</scope>
    <source>
        <strain evidence="12">HI-2016</strain>
    </source>
</reference>
<dbReference type="InterPro" id="IPR001779">
    <property type="entry name" value="2pore_dom_K_chnl_TWIK1"/>
</dbReference>
<evidence type="ECO:0000313" key="12">
    <source>
        <dbReference type="EMBL" id="KAG9346647.1"/>
    </source>
</evidence>
<dbReference type="PRINTS" id="PR01096">
    <property type="entry name" value="TWIK1CHANNEL"/>
</dbReference>
<dbReference type="InterPro" id="IPR013099">
    <property type="entry name" value="K_chnl_dom"/>
</dbReference>
<feature type="domain" description="Potassium channel" evidence="11">
    <location>
        <begin position="189"/>
        <end position="261"/>
    </location>
</feature>
<gene>
    <name evidence="12" type="ORF">JZ751_006958</name>
</gene>